<reference evidence="10" key="2">
    <citation type="submission" date="2025-08" db="UniProtKB">
        <authorList>
            <consortium name="Ensembl"/>
        </authorList>
    </citation>
    <scope>IDENTIFICATION</scope>
</reference>
<evidence type="ECO:0000256" key="5">
    <source>
        <dbReference type="ARBA" id="ARBA00023133"/>
    </source>
</evidence>
<dbReference type="InterPro" id="IPR005349">
    <property type="entry name" value="TMEM14"/>
</dbReference>
<feature type="transmembrane region" description="Helical" evidence="9">
    <location>
        <begin position="71"/>
        <end position="91"/>
    </location>
</feature>
<evidence type="ECO:0000256" key="1">
    <source>
        <dbReference type="ARBA" id="ARBA00004141"/>
    </source>
</evidence>
<proteinExistence type="inferred from homology"/>
<evidence type="ECO:0000313" key="10">
    <source>
        <dbReference type="Ensembl" id="ENSFALP00000028703.1"/>
    </source>
</evidence>
<feature type="transmembrane region" description="Helical" evidence="9">
    <location>
        <begin position="41"/>
        <end position="65"/>
    </location>
</feature>
<sequence>MRCTRLRGSSAPQGTRAQNLCRLVQTRPRTRRAGDSRSSAVFGMAVDWLGFGYAALVASGGVIGYAKAGSVPSLAAGLFFGSLAGLGAYQVSQNPNNIWVSLITSGALTAIMGTRFYHSRKFMPAGLIAGVSLLMVGRLALKMLEKPQEK</sequence>
<accession>A0A803W147</accession>
<evidence type="ECO:0000256" key="3">
    <source>
        <dbReference type="ARBA" id="ARBA00022692"/>
    </source>
</evidence>
<comment type="similarity">
    <text evidence="2">Belongs to the TMEM14 family.</text>
</comment>
<feature type="transmembrane region" description="Helical" evidence="9">
    <location>
        <begin position="122"/>
        <end position="141"/>
    </location>
</feature>
<keyword evidence="11" id="KW-1185">Reference proteome</keyword>
<dbReference type="GO" id="GO:0070453">
    <property type="term" value="P:regulation of heme biosynthetic process"/>
    <property type="evidence" value="ECO:0007669"/>
    <property type="project" value="TreeGrafter"/>
</dbReference>
<keyword evidence="5" id="KW-0350">Heme biosynthesis</keyword>
<evidence type="ECO:0000256" key="4">
    <source>
        <dbReference type="ARBA" id="ARBA00022989"/>
    </source>
</evidence>
<dbReference type="PANTHER" id="PTHR12668">
    <property type="entry name" value="TRANSMEMBRANE PROTEIN 14, 15"/>
    <property type="match status" value="1"/>
</dbReference>
<reference evidence="10 11" key="1">
    <citation type="journal article" date="2012" name="Nature">
        <title>The genomic landscape of species divergence in Ficedula flycatchers.</title>
        <authorList>
            <person name="Ellegren H."/>
            <person name="Smeds L."/>
            <person name="Burri R."/>
            <person name="Olason P.I."/>
            <person name="Backstrom N."/>
            <person name="Kawakami T."/>
            <person name="Kunstner A."/>
            <person name="Makinen H."/>
            <person name="Nadachowska-Brzyska K."/>
            <person name="Qvarnstrom A."/>
            <person name="Uebbing S."/>
            <person name="Wolf J.B."/>
        </authorList>
    </citation>
    <scope>NUCLEOTIDE SEQUENCE [LARGE SCALE GENOMIC DNA]</scope>
</reference>
<dbReference type="Gene3D" id="1.10.10.1740">
    <property type="entry name" value="Transmembrane protein 14-like"/>
    <property type="match status" value="1"/>
</dbReference>
<dbReference type="Ensembl" id="ENSFALT00000038348.1">
    <property type="protein sequence ID" value="ENSFALP00000028703.1"/>
    <property type="gene ID" value="ENSFALG00000026506.1"/>
</dbReference>
<comment type="function">
    <text evidence="7">Required for normal heme biosynthesis.</text>
</comment>
<evidence type="ECO:0000256" key="8">
    <source>
        <dbReference type="ARBA" id="ARBA00039421"/>
    </source>
</evidence>
<feature type="transmembrane region" description="Helical" evidence="9">
    <location>
        <begin position="98"/>
        <end position="116"/>
    </location>
</feature>
<dbReference type="GO" id="GO:0006783">
    <property type="term" value="P:heme biosynthetic process"/>
    <property type="evidence" value="ECO:0007669"/>
    <property type="project" value="UniProtKB-KW"/>
</dbReference>
<evidence type="ECO:0000313" key="11">
    <source>
        <dbReference type="Proteomes" id="UP000016665"/>
    </source>
</evidence>
<evidence type="ECO:0000256" key="6">
    <source>
        <dbReference type="ARBA" id="ARBA00023136"/>
    </source>
</evidence>
<name>A0A803W147_FICAL</name>
<keyword evidence="4 9" id="KW-1133">Transmembrane helix</keyword>
<evidence type="ECO:0000256" key="9">
    <source>
        <dbReference type="SAM" id="Phobius"/>
    </source>
</evidence>
<evidence type="ECO:0000256" key="2">
    <source>
        <dbReference type="ARBA" id="ARBA00007590"/>
    </source>
</evidence>
<dbReference type="InterPro" id="IPR044890">
    <property type="entry name" value="TMEM14_sf"/>
</dbReference>
<dbReference type="GO" id="GO:0031966">
    <property type="term" value="C:mitochondrial membrane"/>
    <property type="evidence" value="ECO:0007669"/>
    <property type="project" value="TreeGrafter"/>
</dbReference>
<keyword evidence="3 9" id="KW-0812">Transmembrane</keyword>
<evidence type="ECO:0000256" key="7">
    <source>
        <dbReference type="ARBA" id="ARBA00037428"/>
    </source>
</evidence>
<gene>
    <name evidence="10" type="primary">LOC101817644</name>
</gene>
<dbReference type="GeneTree" id="ENSGT00940000154772"/>
<dbReference type="FunFam" id="1.10.10.1740:FF:000002">
    <property type="entry name" value="Transmembrane protein 14C"/>
    <property type="match status" value="1"/>
</dbReference>
<protein>
    <recommendedName>
        <fullName evidence="8">Transmembrane protein 14C</fullName>
    </recommendedName>
</protein>
<comment type="subcellular location">
    <subcellularLocation>
        <location evidence="1">Membrane</location>
        <topology evidence="1">Multi-pass membrane protein</topology>
    </subcellularLocation>
</comment>
<dbReference type="Pfam" id="PF03647">
    <property type="entry name" value="Tmemb_14"/>
    <property type="match status" value="1"/>
</dbReference>
<keyword evidence="6 9" id="KW-0472">Membrane</keyword>
<organism evidence="10 11">
    <name type="scientific">Ficedula albicollis</name>
    <name type="common">Collared flycatcher</name>
    <name type="synonym">Muscicapa albicollis</name>
    <dbReference type="NCBI Taxonomy" id="59894"/>
    <lineage>
        <taxon>Eukaryota</taxon>
        <taxon>Metazoa</taxon>
        <taxon>Chordata</taxon>
        <taxon>Craniata</taxon>
        <taxon>Vertebrata</taxon>
        <taxon>Euteleostomi</taxon>
        <taxon>Archelosauria</taxon>
        <taxon>Archosauria</taxon>
        <taxon>Dinosauria</taxon>
        <taxon>Saurischia</taxon>
        <taxon>Theropoda</taxon>
        <taxon>Coelurosauria</taxon>
        <taxon>Aves</taxon>
        <taxon>Neognathae</taxon>
        <taxon>Neoaves</taxon>
        <taxon>Telluraves</taxon>
        <taxon>Australaves</taxon>
        <taxon>Passeriformes</taxon>
        <taxon>Muscicapidae</taxon>
        <taxon>Ficedula</taxon>
    </lineage>
</organism>
<reference evidence="10" key="3">
    <citation type="submission" date="2025-09" db="UniProtKB">
        <authorList>
            <consortium name="Ensembl"/>
        </authorList>
    </citation>
    <scope>IDENTIFICATION</scope>
</reference>
<dbReference type="Proteomes" id="UP000016665">
    <property type="component" value="Chromosome 2"/>
</dbReference>
<dbReference type="PANTHER" id="PTHR12668:SF4">
    <property type="entry name" value="TRANSMEMBRANE PROTEIN 14C-RELATED"/>
    <property type="match status" value="1"/>
</dbReference>
<dbReference type="AlphaFoldDB" id="A0A803W147"/>